<evidence type="ECO:0000313" key="2">
    <source>
        <dbReference type="Proteomes" id="UP000093276"/>
    </source>
</evidence>
<organism evidence="1 2">
    <name type="scientific">Flavobacterium anhuiense</name>
    <dbReference type="NCBI Taxonomy" id="459526"/>
    <lineage>
        <taxon>Bacteria</taxon>
        <taxon>Pseudomonadati</taxon>
        <taxon>Bacteroidota</taxon>
        <taxon>Flavobacteriia</taxon>
        <taxon>Flavobacteriales</taxon>
        <taxon>Flavobacteriaceae</taxon>
        <taxon>Flavobacterium</taxon>
    </lineage>
</organism>
<dbReference type="AlphaFoldDB" id="A0AAC9D3U4"/>
<reference evidence="1 2" key="1">
    <citation type="submission" date="2016-08" db="EMBL/GenBank/DDBJ databases">
        <title>Complete genome sequence of Flavobacterium johnsoniae strain GSE09, a volatile-producing biocontrol agent isolated from cucumber (Cucumis sativus).</title>
        <authorList>
            <person name="Jeong J.-J."/>
            <person name="Oh J.Y."/>
            <person name="Jim Y.J."/>
            <person name="Sang M.K."/>
            <person name="Kim K.D."/>
        </authorList>
    </citation>
    <scope>NUCLEOTIDE SEQUENCE [LARGE SCALE GENOMIC DNA]</scope>
    <source>
        <strain evidence="1 2">GSE09</strain>
    </source>
</reference>
<gene>
    <name evidence="1" type="ORF">BB050_04022</name>
</gene>
<proteinExistence type="predicted"/>
<accession>A0AAC9D3U4</accession>
<dbReference type="KEGG" id="fjg:BB050_04022"/>
<dbReference type="GeneID" id="32309902"/>
<dbReference type="Proteomes" id="UP000093276">
    <property type="component" value="Chromosome"/>
</dbReference>
<dbReference type="RefSeq" id="WP_066034834.1">
    <property type="nucleotide sequence ID" value="NZ_CP016907.1"/>
</dbReference>
<evidence type="ECO:0000313" key="1">
    <source>
        <dbReference type="EMBL" id="AOC97100.1"/>
    </source>
</evidence>
<sequence length="74" mass="8530">MKIVFSRNMPVEKKAARARVIVNAPAEQNIYRKFNSPPTKSSCGATYKCLKIFSCFKFFKDKNDMILQKLTSSY</sequence>
<dbReference type="EMBL" id="CP016907">
    <property type="protein sequence ID" value="AOC97100.1"/>
    <property type="molecule type" value="Genomic_DNA"/>
</dbReference>
<name>A0AAC9D3U4_9FLAO</name>
<protein>
    <submittedName>
        <fullName evidence="1">Uncharacterized protein</fullName>
    </submittedName>
</protein>